<dbReference type="HOGENOM" id="CLU_1555054_0_0_1"/>
<organism evidence="2 3">
    <name type="scientific">Ceriporiopsis subvermispora (strain B)</name>
    <name type="common">White-rot fungus</name>
    <name type="synonym">Gelatoporia subvermispora</name>
    <dbReference type="NCBI Taxonomy" id="914234"/>
    <lineage>
        <taxon>Eukaryota</taxon>
        <taxon>Fungi</taxon>
        <taxon>Dikarya</taxon>
        <taxon>Basidiomycota</taxon>
        <taxon>Agaricomycotina</taxon>
        <taxon>Agaricomycetes</taxon>
        <taxon>Polyporales</taxon>
        <taxon>Gelatoporiaceae</taxon>
        <taxon>Gelatoporia</taxon>
    </lineage>
</organism>
<feature type="region of interest" description="Disordered" evidence="1">
    <location>
        <begin position="74"/>
        <end position="172"/>
    </location>
</feature>
<protein>
    <submittedName>
        <fullName evidence="2">Uncharacterized protein</fullName>
    </submittedName>
</protein>
<accession>M2PS13</accession>
<dbReference type="Proteomes" id="UP000016930">
    <property type="component" value="Unassembled WGS sequence"/>
</dbReference>
<evidence type="ECO:0000313" key="2">
    <source>
        <dbReference type="EMBL" id="EMD39409.1"/>
    </source>
</evidence>
<sequence>MSTYTTRATKEGQAVQNGVDCRIYVSRTLSLLPTFALHYLGSHHPRESEYSYLIKFSLRNIAVRVVHYNAHRKQLGHGRPAATIPGRNIHPTSTPQHHSVRVSRLGASRGLRPPPLHTTAARAEPGSSSSTRCHRVLPSLPREPVPIDTLALSSRSPYAGPGAQKLDLRTPC</sequence>
<evidence type="ECO:0000256" key="1">
    <source>
        <dbReference type="SAM" id="MobiDB-lite"/>
    </source>
</evidence>
<proteinExistence type="predicted"/>
<dbReference type="EMBL" id="KB445794">
    <property type="protein sequence ID" value="EMD39409.1"/>
    <property type="molecule type" value="Genomic_DNA"/>
</dbReference>
<keyword evidence="3" id="KW-1185">Reference proteome</keyword>
<dbReference type="AlphaFoldDB" id="M2PS13"/>
<name>M2PS13_CERS8</name>
<evidence type="ECO:0000313" key="3">
    <source>
        <dbReference type="Proteomes" id="UP000016930"/>
    </source>
</evidence>
<reference evidence="2 3" key="1">
    <citation type="journal article" date="2012" name="Proc. Natl. Acad. Sci. U.S.A.">
        <title>Comparative genomics of Ceriporiopsis subvermispora and Phanerochaete chrysosporium provide insight into selective ligninolysis.</title>
        <authorList>
            <person name="Fernandez-Fueyo E."/>
            <person name="Ruiz-Duenas F.J."/>
            <person name="Ferreira P."/>
            <person name="Floudas D."/>
            <person name="Hibbett D.S."/>
            <person name="Canessa P."/>
            <person name="Larrondo L.F."/>
            <person name="James T.Y."/>
            <person name="Seelenfreund D."/>
            <person name="Lobos S."/>
            <person name="Polanco R."/>
            <person name="Tello M."/>
            <person name="Honda Y."/>
            <person name="Watanabe T."/>
            <person name="Watanabe T."/>
            <person name="Ryu J.S."/>
            <person name="Kubicek C.P."/>
            <person name="Schmoll M."/>
            <person name="Gaskell J."/>
            <person name="Hammel K.E."/>
            <person name="St John F.J."/>
            <person name="Vanden Wymelenberg A."/>
            <person name="Sabat G."/>
            <person name="Splinter BonDurant S."/>
            <person name="Syed K."/>
            <person name="Yadav J.S."/>
            <person name="Doddapaneni H."/>
            <person name="Subramanian V."/>
            <person name="Lavin J.L."/>
            <person name="Oguiza J.A."/>
            <person name="Perez G."/>
            <person name="Pisabarro A.G."/>
            <person name="Ramirez L."/>
            <person name="Santoyo F."/>
            <person name="Master E."/>
            <person name="Coutinho P.M."/>
            <person name="Henrissat B."/>
            <person name="Lombard V."/>
            <person name="Magnuson J.K."/>
            <person name="Kuees U."/>
            <person name="Hori C."/>
            <person name="Igarashi K."/>
            <person name="Samejima M."/>
            <person name="Held B.W."/>
            <person name="Barry K.W."/>
            <person name="LaButti K.M."/>
            <person name="Lapidus A."/>
            <person name="Lindquist E.A."/>
            <person name="Lucas S.M."/>
            <person name="Riley R."/>
            <person name="Salamov A.A."/>
            <person name="Hoffmeister D."/>
            <person name="Schwenk D."/>
            <person name="Hadar Y."/>
            <person name="Yarden O."/>
            <person name="de Vries R.P."/>
            <person name="Wiebenga A."/>
            <person name="Stenlid J."/>
            <person name="Eastwood D."/>
            <person name="Grigoriev I.V."/>
            <person name="Berka R.M."/>
            <person name="Blanchette R.A."/>
            <person name="Kersten P."/>
            <person name="Martinez A.T."/>
            <person name="Vicuna R."/>
            <person name="Cullen D."/>
        </authorList>
    </citation>
    <scope>NUCLEOTIDE SEQUENCE [LARGE SCALE GENOMIC DNA]</scope>
    <source>
        <strain evidence="2 3">B</strain>
    </source>
</reference>
<gene>
    <name evidence="2" type="ORF">CERSUDRAFT_93440</name>
</gene>